<sequence length="107" mass="12497">MRCVSCCHCRIMGAWGVASCCCKSCAMYYWNFLLHNNNVLLKVQGQNYIVLICTLKYKTGNNVRLGPFLMAQKDRNMYQLFLQKILAGRSHLSYFHVVWDEKKITIH</sequence>
<gene>
    <name evidence="2" type="ORF">BDA96_02G099100</name>
</gene>
<dbReference type="AlphaFoldDB" id="A0A921RNQ6"/>
<feature type="chain" id="PRO_5038116345" description="Secreted protein" evidence="1">
    <location>
        <begin position="17"/>
        <end position="107"/>
    </location>
</feature>
<keyword evidence="1" id="KW-0732">Signal</keyword>
<proteinExistence type="predicted"/>
<evidence type="ECO:0008006" key="4">
    <source>
        <dbReference type="Google" id="ProtNLM"/>
    </source>
</evidence>
<name>A0A921RNQ6_SORBI</name>
<evidence type="ECO:0000313" key="3">
    <source>
        <dbReference type="Proteomes" id="UP000807115"/>
    </source>
</evidence>
<accession>A0A921RNQ6</accession>
<organism evidence="2 3">
    <name type="scientific">Sorghum bicolor</name>
    <name type="common">Sorghum</name>
    <name type="synonym">Sorghum vulgare</name>
    <dbReference type="NCBI Taxonomy" id="4558"/>
    <lineage>
        <taxon>Eukaryota</taxon>
        <taxon>Viridiplantae</taxon>
        <taxon>Streptophyta</taxon>
        <taxon>Embryophyta</taxon>
        <taxon>Tracheophyta</taxon>
        <taxon>Spermatophyta</taxon>
        <taxon>Magnoliopsida</taxon>
        <taxon>Liliopsida</taxon>
        <taxon>Poales</taxon>
        <taxon>Poaceae</taxon>
        <taxon>PACMAD clade</taxon>
        <taxon>Panicoideae</taxon>
        <taxon>Andropogonodae</taxon>
        <taxon>Andropogoneae</taxon>
        <taxon>Sorghinae</taxon>
        <taxon>Sorghum</taxon>
    </lineage>
</organism>
<protein>
    <recommendedName>
        <fullName evidence="4">Secreted protein</fullName>
    </recommendedName>
</protein>
<feature type="signal peptide" evidence="1">
    <location>
        <begin position="1"/>
        <end position="16"/>
    </location>
</feature>
<evidence type="ECO:0000256" key="1">
    <source>
        <dbReference type="SAM" id="SignalP"/>
    </source>
</evidence>
<dbReference type="Proteomes" id="UP000807115">
    <property type="component" value="Chromosome 2"/>
</dbReference>
<reference evidence="2" key="2">
    <citation type="submission" date="2020-10" db="EMBL/GenBank/DDBJ databases">
        <authorList>
            <person name="Cooper E.A."/>
            <person name="Brenton Z.W."/>
            <person name="Flinn B.S."/>
            <person name="Jenkins J."/>
            <person name="Shu S."/>
            <person name="Flowers D."/>
            <person name="Luo F."/>
            <person name="Wang Y."/>
            <person name="Xia P."/>
            <person name="Barry K."/>
            <person name="Daum C."/>
            <person name="Lipzen A."/>
            <person name="Yoshinaga Y."/>
            <person name="Schmutz J."/>
            <person name="Saski C."/>
            <person name="Vermerris W."/>
            <person name="Kresovich S."/>
        </authorList>
    </citation>
    <scope>NUCLEOTIDE SEQUENCE</scope>
</reference>
<evidence type="ECO:0000313" key="2">
    <source>
        <dbReference type="EMBL" id="KAG0542385.1"/>
    </source>
</evidence>
<dbReference type="EMBL" id="CM027681">
    <property type="protein sequence ID" value="KAG0542385.1"/>
    <property type="molecule type" value="Genomic_DNA"/>
</dbReference>
<reference evidence="2" key="1">
    <citation type="journal article" date="2019" name="BMC Genomics">
        <title>A new reference genome for Sorghum bicolor reveals high levels of sequence similarity between sweet and grain genotypes: implications for the genetics of sugar metabolism.</title>
        <authorList>
            <person name="Cooper E.A."/>
            <person name="Brenton Z.W."/>
            <person name="Flinn B.S."/>
            <person name="Jenkins J."/>
            <person name="Shu S."/>
            <person name="Flowers D."/>
            <person name="Luo F."/>
            <person name="Wang Y."/>
            <person name="Xia P."/>
            <person name="Barry K."/>
            <person name="Daum C."/>
            <person name="Lipzen A."/>
            <person name="Yoshinaga Y."/>
            <person name="Schmutz J."/>
            <person name="Saski C."/>
            <person name="Vermerris W."/>
            <person name="Kresovich S."/>
        </authorList>
    </citation>
    <scope>NUCLEOTIDE SEQUENCE</scope>
</reference>
<comment type="caution">
    <text evidence="2">The sequence shown here is derived from an EMBL/GenBank/DDBJ whole genome shotgun (WGS) entry which is preliminary data.</text>
</comment>